<dbReference type="Proteomes" id="UP000460435">
    <property type="component" value="Unassembled WGS sequence"/>
</dbReference>
<evidence type="ECO:0000313" key="1">
    <source>
        <dbReference type="EMBL" id="NDL61043.1"/>
    </source>
</evidence>
<accession>A0A7K3MCM4</accession>
<dbReference type="AlphaFoldDB" id="A0A7K3MCM4"/>
<reference evidence="1 2" key="1">
    <citation type="submission" date="2019-11" db="EMBL/GenBank/DDBJ databases">
        <authorList>
            <person name="Li X.-J."/>
            <person name="Feng X.-M."/>
        </authorList>
    </citation>
    <scope>NUCLEOTIDE SEQUENCE [LARGE SCALE GENOMIC DNA]</scope>
    <source>
        <strain evidence="1 2">XMNu-373</strain>
    </source>
</reference>
<gene>
    <name evidence="1" type="ORF">F7O44_28635</name>
</gene>
<dbReference type="EMBL" id="WLZY01000017">
    <property type="protein sequence ID" value="NDL61043.1"/>
    <property type="molecule type" value="Genomic_DNA"/>
</dbReference>
<dbReference type="RefSeq" id="WP_222851798.1">
    <property type="nucleotide sequence ID" value="NZ_WLZY01000017.1"/>
</dbReference>
<organism evidence="1 2">
    <name type="scientific">Phytoactinopolyspora mesophila</name>
    <dbReference type="NCBI Taxonomy" id="2650750"/>
    <lineage>
        <taxon>Bacteria</taxon>
        <taxon>Bacillati</taxon>
        <taxon>Actinomycetota</taxon>
        <taxon>Actinomycetes</taxon>
        <taxon>Jiangellales</taxon>
        <taxon>Jiangellaceae</taxon>
        <taxon>Phytoactinopolyspora</taxon>
    </lineage>
</organism>
<dbReference type="GO" id="GO:0008641">
    <property type="term" value="F:ubiquitin-like modifier activating enzyme activity"/>
    <property type="evidence" value="ECO:0007669"/>
    <property type="project" value="InterPro"/>
</dbReference>
<sequence>MWRDATTLQVGITPGRALVVGGLGPIETAVLRALDGHNTMATLREIATKAGAEPGVADRLVDMLFSAGAAVDQDQLRGFGSDPQFLPDRASLGLVERCADGGGAAFERRNQRRVDVVGAGRVGATIARLLAAGGIGDVGVDDHTLVTPADVSPGGHPAEAVGLARDRSLGEILPTRTDLADADLDFVVLAPDDDAGTPHVAAGLRHGGVPHLLVRVVETTGVVGPLVVPGSSTCLHCLDLHRTDRDRDWPAVVDQVARKPTTTPPCDASLATAVASMAAGHVLGYLDGYDVASVNGTVDLELPYGLPRRRSWRPHPDCECRGAEASQ</sequence>
<evidence type="ECO:0000313" key="2">
    <source>
        <dbReference type="Proteomes" id="UP000460435"/>
    </source>
</evidence>
<dbReference type="Gene3D" id="3.40.50.720">
    <property type="entry name" value="NAD(P)-binding Rossmann-like Domain"/>
    <property type="match status" value="1"/>
</dbReference>
<protein>
    <submittedName>
        <fullName evidence="1">Thiamine biosynthesis protein ThiF</fullName>
    </submittedName>
</protein>
<comment type="caution">
    <text evidence="1">The sequence shown here is derived from an EMBL/GenBank/DDBJ whole genome shotgun (WGS) entry which is preliminary data.</text>
</comment>
<dbReference type="InterPro" id="IPR035985">
    <property type="entry name" value="Ubiquitin-activating_enz"/>
</dbReference>
<keyword evidence="2" id="KW-1185">Reference proteome</keyword>
<dbReference type="SUPFAM" id="SSF69572">
    <property type="entry name" value="Activating enzymes of the ubiquitin-like proteins"/>
    <property type="match status" value="1"/>
</dbReference>
<name>A0A7K3MCM4_9ACTN</name>
<proteinExistence type="predicted"/>